<evidence type="ECO:0000313" key="7">
    <source>
        <dbReference type="Proteomes" id="UP000310017"/>
    </source>
</evidence>
<dbReference type="SUPFAM" id="SSF46689">
    <property type="entry name" value="Homeodomain-like"/>
    <property type="match status" value="1"/>
</dbReference>
<dbReference type="Proteomes" id="UP000310017">
    <property type="component" value="Chromosome"/>
</dbReference>
<name>A0A5B7SRM7_9FLAO</name>
<sequence>MLDLKEKNPLEMLRQFAVNLNGDLLEDLGAAKLSLNNGNGKGYISLYEVFPGLTAWIYNIEFTRDYTIDLNFSKNRLFYFGYHLSGYQMTKFPNEGMAKKIGERQNFILSGEPDSKAQFKIPGKIRFESCFLIIEPNKLDNRRSNTKTQLKAHLSEIFGEANAKQSYRYFGNIDFRTGFYTERIVKNKRTDLVGRLLVESAILGMLASQIAAHDHDIDTESLQPDLTKEELSGIALMGDYIKENIGEKLPVKELSRRTGLSPKKLQSGVRFLYGHSINKYTANIRLERARELFNETDMNVSQICYKVGYTSRSFFSKQFQDRYGVLPSDYRNTLRKDNLLYEISYRSMAKPDVDGETVGDILMTSKSNNNSLDITGSLIYHRNVFFQLIEGPRRDVLELYEKIKKDSRHFDVQTIWKGSKPSRDFTEWDMAMISDEGVLTIPHDGNTQELGLGHLMGDIGQQSLESKNLWRKVRNVLKTSFENGDISD</sequence>
<dbReference type="SUPFAM" id="SSF54975">
    <property type="entry name" value="Acylphosphatase/BLUF domain-like"/>
    <property type="match status" value="1"/>
</dbReference>
<dbReference type="InterPro" id="IPR036046">
    <property type="entry name" value="Acylphosphatase-like_dom_sf"/>
</dbReference>
<keyword evidence="1" id="KW-0805">Transcription regulation</keyword>
<dbReference type="InterPro" id="IPR018060">
    <property type="entry name" value="HTH_AraC"/>
</dbReference>
<dbReference type="KEGG" id="asag:FGM00_14900"/>
<accession>A0A5B7SRM7</accession>
<dbReference type="InterPro" id="IPR053142">
    <property type="entry name" value="PchR_regulatory_protein"/>
</dbReference>
<dbReference type="Gene3D" id="1.10.10.60">
    <property type="entry name" value="Homeodomain-like"/>
    <property type="match status" value="1"/>
</dbReference>
<protein>
    <submittedName>
        <fullName evidence="6">Helix-turn-helix domain-containing protein</fullName>
    </submittedName>
</protein>
<keyword evidence="7" id="KW-1185">Reference proteome</keyword>
<dbReference type="SMART" id="SM01034">
    <property type="entry name" value="BLUF"/>
    <property type="match status" value="1"/>
</dbReference>
<proteinExistence type="predicted"/>
<dbReference type="GO" id="GO:0043565">
    <property type="term" value="F:sequence-specific DNA binding"/>
    <property type="evidence" value="ECO:0007669"/>
    <property type="project" value="InterPro"/>
</dbReference>
<dbReference type="RefSeq" id="WP_138853674.1">
    <property type="nucleotide sequence ID" value="NZ_CP040710.1"/>
</dbReference>
<dbReference type="Pfam" id="PF12833">
    <property type="entry name" value="HTH_18"/>
    <property type="match status" value="1"/>
</dbReference>
<dbReference type="InterPro" id="IPR020449">
    <property type="entry name" value="Tscrpt_reg_AraC-type_HTH"/>
</dbReference>
<dbReference type="GO" id="GO:0009882">
    <property type="term" value="F:blue light photoreceptor activity"/>
    <property type="evidence" value="ECO:0007669"/>
    <property type="project" value="InterPro"/>
</dbReference>
<dbReference type="AlphaFoldDB" id="A0A5B7SRM7"/>
<evidence type="ECO:0000256" key="3">
    <source>
        <dbReference type="ARBA" id="ARBA00023163"/>
    </source>
</evidence>
<dbReference type="EMBL" id="CP040710">
    <property type="protein sequence ID" value="QCX01335.1"/>
    <property type="molecule type" value="Genomic_DNA"/>
</dbReference>
<organism evidence="6 7">
    <name type="scientific">Aggregatimonas sangjinii</name>
    <dbReference type="NCBI Taxonomy" id="2583587"/>
    <lineage>
        <taxon>Bacteria</taxon>
        <taxon>Pseudomonadati</taxon>
        <taxon>Bacteroidota</taxon>
        <taxon>Flavobacteriia</taxon>
        <taxon>Flavobacteriales</taxon>
        <taxon>Flavobacteriaceae</taxon>
        <taxon>Aggregatimonas</taxon>
    </lineage>
</organism>
<reference evidence="6 7" key="1">
    <citation type="submission" date="2019-05" db="EMBL/GenBank/DDBJ databases">
        <title>Genome sequencing of F202Z8.</title>
        <authorList>
            <person name="Kwon Y.M."/>
        </authorList>
    </citation>
    <scope>NUCLEOTIDE SEQUENCE [LARGE SCALE GENOMIC DNA]</scope>
    <source>
        <strain evidence="6 7">F202Z8</strain>
    </source>
</reference>
<evidence type="ECO:0000259" key="4">
    <source>
        <dbReference type="PROSITE" id="PS01124"/>
    </source>
</evidence>
<dbReference type="PROSITE" id="PS01124">
    <property type="entry name" value="HTH_ARAC_FAMILY_2"/>
    <property type="match status" value="1"/>
</dbReference>
<dbReference type="PROSITE" id="PS50925">
    <property type="entry name" value="BLUF"/>
    <property type="match status" value="1"/>
</dbReference>
<dbReference type="OrthoDB" id="2666928at2"/>
<dbReference type="SMART" id="SM00342">
    <property type="entry name" value="HTH_ARAC"/>
    <property type="match status" value="1"/>
</dbReference>
<evidence type="ECO:0000256" key="1">
    <source>
        <dbReference type="ARBA" id="ARBA00023015"/>
    </source>
</evidence>
<feature type="domain" description="HTH araC/xylS-type" evidence="4">
    <location>
        <begin position="235"/>
        <end position="333"/>
    </location>
</feature>
<keyword evidence="3" id="KW-0804">Transcription</keyword>
<feature type="domain" description="BLUF" evidence="5">
    <location>
        <begin position="340"/>
        <end position="431"/>
    </location>
</feature>
<dbReference type="GO" id="GO:0071949">
    <property type="term" value="F:FAD binding"/>
    <property type="evidence" value="ECO:0007669"/>
    <property type="project" value="InterPro"/>
</dbReference>
<dbReference type="PRINTS" id="PR00032">
    <property type="entry name" value="HTHARAC"/>
</dbReference>
<dbReference type="InterPro" id="IPR009057">
    <property type="entry name" value="Homeodomain-like_sf"/>
</dbReference>
<dbReference type="InterPro" id="IPR007024">
    <property type="entry name" value="BLUF_domain"/>
</dbReference>
<evidence type="ECO:0000256" key="2">
    <source>
        <dbReference type="ARBA" id="ARBA00023125"/>
    </source>
</evidence>
<dbReference type="Pfam" id="PF04940">
    <property type="entry name" value="BLUF"/>
    <property type="match status" value="1"/>
</dbReference>
<dbReference type="Gene3D" id="3.30.70.100">
    <property type="match status" value="1"/>
</dbReference>
<dbReference type="PANTHER" id="PTHR47893:SF1">
    <property type="entry name" value="REGULATORY PROTEIN PCHR"/>
    <property type="match status" value="1"/>
</dbReference>
<dbReference type="GO" id="GO:0003700">
    <property type="term" value="F:DNA-binding transcription factor activity"/>
    <property type="evidence" value="ECO:0007669"/>
    <property type="project" value="InterPro"/>
</dbReference>
<gene>
    <name evidence="6" type="ORF">FGM00_14900</name>
</gene>
<evidence type="ECO:0000259" key="5">
    <source>
        <dbReference type="PROSITE" id="PS50925"/>
    </source>
</evidence>
<keyword evidence="2" id="KW-0238">DNA-binding</keyword>
<dbReference type="PANTHER" id="PTHR47893">
    <property type="entry name" value="REGULATORY PROTEIN PCHR"/>
    <property type="match status" value="1"/>
</dbReference>
<evidence type="ECO:0000313" key="6">
    <source>
        <dbReference type="EMBL" id="QCX01335.1"/>
    </source>
</evidence>